<dbReference type="RefSeq" id="WP_183616359.1">
    <property type="nucleotide sequence ID" value="NZ_JACIDY010000002.1"/>
</dbReference>
<sequence length="297" mass="33331">MPRRKDIWRCGIVRTPASQLIVSGSADAQVHWLDEEPAFTFLADPFGRMRGPDLHLFVEQYDYRTRHGRIERLVLDAQFNLVDRSVALAEPWHLSYPFVFEGEGATWMLPEAHRSGTLTLYRAHGDMEDWRAECTIALDCVPVDASILRHGGRWWLLYASAHSRESKVAELHVAWADTLTGPWMPHPGNPVRRDRQSARPGGTPIIIDGHIVLPVQDCTRTYGGATRPLWIDTLDEGHFSATAGDPLPYPATAPRNCEGMHTFSACGPLTLIDVKTVDRSLAGLRIELGRVLRRASR</sequence>
<organism evidence="4 5">
    <name type="scientific">Novosphingobium fluoreni</name>
    <dbReference type="NCBI Taxonomy" id="1391222"/>
    <lineage>
        <taxon>Bacteria</taxon>
        <taxon>Pseudomonadati</taxon>
        <taxon>Pseudomonadota</taxon>
        <taxon>Alphaproteobacteria</taxon>
        <taxon>Sphingomonadales</taxon>
        <taxon>Sphingomonadaceae</taxon>
        <taxon>Novosphingobium</taxon>
    </lineage>
</organism>
<dbReference type="EMBL" id="JACIDY010000002">
    <property type="protein sequence ID" value="MBB3939671.1"/>
    <property type="molecule type" value="Genomic_DNA"/>
</dbReference>
<comment type="caution">
    <text evidence="4">The sequence shown here is derived from an EMBL/GenBank/DDBJ whole genome shotgun (WGS) entry which is preliminary data.</text>
</comment>
<keyword evidence="1" id="KW-0624">Polysaccharide degradation</keyword>
<reference evidence="4 5" key="1">
    <citation type="submission" date="2020-08" db="EMBL/GenBank/DDBJ databases">
        <title>Genomic Encyclopedia of Type Strains, Phase IV (KMG-IV): sequencing the most valuable type-strain genomes for metagenomic binning, comparative biology and taxonomic classification.</title>
        <authorList>
            <person name="Goeker M."/>
        </authorList>
    </citation>
    <scope>NUCLEOTIDE SEQUENCE [LARGE SCALE GENOMIC DNA]</scope>
    <source>
        <strain evidence="4 5">DSM 27568</strain>
    </source>
</reference>
<dbReference type="GO" id="GO:0045493">
    <property type="term" value="P:xylan catabolic process"/>
    <property type="evidence" value="ECO:0007669"/>
    <property type="project" value="UniProtKB-KW"/>
</dbReference>
<dbReference type="InterPro" id="IPR023296">
    <property type="entry name" value="Glyco_hydro_beta-prop_sf"/>
</dbReference>
<dbReference type="PANTHER" id="PTHR43772">
    <property type="entry name" value="ENDO-1,4-BETA-XYLANASE"/>
    <property type="match status" value="1"/>
</dbReference>
<keyword evidence="1" id="KW-0858">Xylan degradation</keyword>
<dbReference type="Proteomes" id="UP000561459">
    <property type="component" value="Unassembled WGS sequence"/>
</dbReference>
<gene>
    <name evidence="4" type="ORF">GGR39_001311</name>
</gene>
<keyword evidence="5" id="KW-1185">Reference proteome</keyword>
<proteinExistence type="predicted"/>
<evidence type="ECO:0000256" key="1">
    <source>
        <dbReference type="ARBA" id="ARBA00022651"/>
    </source>
</evidence>
<dbReference type="InterPro" id="IPR052176">
    <property type="entry name" value="Glycosyl_Hydrlase_43_Enz"/>
</dbReference>
<keyword evidence="2" id="KW-0119">Carbohydrate metabolism</keyword>
<evidence type="ECO:0000313" key="5">
    <source>
        <dbReference type="Proteomes" id="UP000561459"/>
    </source>
</evidence>
<evidence type="ECO:0000256" key="2">
    <source>
        <dbReference type="ARBA" id="ARBA00023277"/>
    </source>
</evidence>
<evidence type="ECO:0000313" key="4">
    <source>
        <dbReference type="EMBL" id="MBB3939671.1"/>
    </source>
</evidence>
<dbReference type="PANTHER" id="PTHR43772:SF2">
    <property type="entry name" value="PUTATIVE (AFU_ORTHOLOGUE AFUA_2G04480)-RELATED"/>
    <property type="match status" value="1"/>
</dbReference>
<name>A0A7W6C525_9SPHN</name>
<accession>A0A7W6C525</accession>
<dbReference type="Gene3D" id="2.115.10.20">
    <property type="entry name" value="Glycosyl hydrolase domain, family 43"/>
    <property type="match status" value="1"/>
</dbReference>
<dbReference type="Pfam" id="PF24793">
    <property type="entry name" value="GINT1_N"/>
    <property type="match status" value="1"/>
</dbReference>
<feature type="domain" description="Glucosamine inositolphosphorylceramide transferase 1 N-terminal" evidence="3">
    <location>
        <begin position="39"/>
        <end position="240"/>
    </location>
</feature>
<protein>
    <recommendedName>
        <fullName evidence="3">Glucosamine inositolphosphorylceramide transferase 1 N-terminal domain-containing protein</fullName>
    </recommendedName>
</protein>
<evidence type="ECO:0000259" key="3">
    <source>
        <dbReference type="Pfam" id="PF24793"/>
    </source>
</evidence>
<dbReference type="AlphaFoldDB" id="A0A7W6C525"/>
<dbReference type="InterPro" id="IPR056442">
    <property type="entry name" value="GINT1_N"/>
</dbReference>
<dbReference type="SUPFAM" id="SSF75005">
    <property type="entry name" value="Arabinanase/levansucrase/invertase"/>
    <property type="match status" value="1"/>
</dbReference>